<dbReference type="OrthoDB" id="9780343at2"/>
<dbReference type="EMBL" id="SRYR01000007">
    <property type="protein sequence ID" value="TGY41524.1"/>
    <property type="molecule type" value="Genomic_DNA"/>
</dbReference>
<dbReference type="AlphaFoldDB" id="A0A4S2DKM7"/>
<dbReference type="RefSeq" id="WP_136007545.1">
    <property type="nucleotide sequence ID" value="NZ_SRYR01000007.1"/>
</dbReference>
<organism evidence="1 2">
    <name type="scientific">Clostridium sartagoforme</name>
    <dbReference type="NCBI Taxonomy" id="84031"/>
    <lineage>
        <taxon>Bacteria</taxon>
        <taxon>Bacillati</taxon>
        <taxon>Bacillota</taxon>
        <taxon>Clostridia</taxon>
        <taxon>Eubacteriales</taxon>
        <taxon>Clostridiaceae</taxon>
        <taxon>Clostridium</taxon>
    </lineage>
</organism>
<evidence type="ECO:0000313" key="2">
    <source>
        <dbReference type="Proteomes" id="UP000306888"/>
    </source>
</evidence>
<reference evidence="1 2" key="1">
    <citation type="submission" date="2019-04" db="EMBL/GenBank/DDBJ databases">
        <title>Microbes associate with the intestines of laboratory mice.</title>
        <authorList>
            <person name="Navarre W."/>
            <person name="Wong E."/>
            <person name="Huang K."/>
            <person name="Tropini C."/>
            <person name="Ng K."/>
            <person name="Yu B."/>
        </authorList>
    </citation>
    <scope>NUCLEOTIDE SEQUENCE [LARGE SCALE GENOMIC DNA]</scope>
    <source>
        <strain evidence="1 2">NM50_B9-20</strain>
    </source>
</reference>
<dbReference type="Proteomes" id="UP000306888">
    <property type="component" value="Unassembled WGS sequence"/>
</dbReference>
<proteinExistence type="predicted"/>
<dbReference type="InterPro" id="IPR018708">
    <property type="entry name" value="DUF2225"/>
</dbReference>
<sequence>MIKSNIDKNKNIRNTKESLLDIDNDTSKINNIFFKAVDCPACKNSFKTPTIKVNVPRVASRDSDFFIRYVADNPYFYEVWICPSCGYSALKSDFPKLRDYQAKLVKEKITPKWVNREYALPFNENTAIERYKLALVNSLIIESKSSTKGIICLKIAWIYRLLLDESNEKNYIKQALIALEDAYINEKLPIYGLDRFSIMYLIGELNRRLNEKTIALRWFSEVITSIGAPQKVKEMARDSKDKIGRY</sequence>
<keyword evidence="2" id="KW-1185">Reference proteome</keyword>
<gene>
    <name evidence="1" type="ORF">E5347_12405</name>
</gene>
<dbReference type="Pfam" id="PF09986">
    <property type="entry name" value="DUF2225"/>
    <property type="match status" value="1"/>
</dbReference>
<comment type="caution">
    <text evidence="1">The sequence shown here is derived from an EMBL/GenBank/DDBJ whole genome shotgun (WGS) entry which is preliminary data.</text>
</comment>
<accession>A0A4S2DKM7</accession>
<protein>
    <submittedName>
        <fullName evidence="1">DUF2225 domain-containing protein</fullName>
    </submittedName>
</protein>
<name>A0A4S2DKM7_9CLOT</name>
<evidence type="ECO:0000313" key="1">
    <source>
        <dbReference type="EMBL" id="TGY41524.1"/>
    </source>
</evidence>